<gene>
    <name evidence="1" type="ORF">CLUMA_CG016033</name>
</gene>
<sequence length="71" mass="8501">MMKLARTRSNVNFRHNEQKSTRRALNAHLKFTLCTCSYKIFSLHSWQKEIEKHGKTIWMQKVLAVIRVISR</sequence>
<accession>A0A1J1IR77</accession>
<organism evidence="1 2">
    <name type="scientific">Clunio marinus</name>
    <dbReference type="NCBI Taxonomy" id="568069"/>
    <lineage>
        <taxon>Eukaryota</taxon>
        <taxon>Metazoa</taxon>
        <taxon>Ecdysozoa</taxon>
        <taxon>Arthropoda</taxon>
        <taxon>Hexapoda</taxon>
        <taxon>Insecta</taxon>
        <taxon>Pterygota</taxon>
        <taxon>Neoptera</taxon>
        <taxon>Endopterygota</taxon>
        <taxon>Diptera</taxon>
        <taxon>Nematocera</taxon>
        <taxon>Chironomoidea</taxon>
        <taxon>Chironomidae</taxon>
        <taxon>Clunio</taxon>
    </lineage>
</organism>
<evidence type="ECO:0000313" key="2">
    <source>
        <dbReference type="Proteomes" id="UP000183832"/>
    </source>
</evidence>
<keyword evidence="2" id="KW-1185">Reference proteome</keyword>
<reference evidence="1 2" key="1">
    <citation type="submission" date="2015-04" db="EMBL/GenBank/DDBJ databases">
        <authorList>
            <person name="Syromyatnikov M.Y."/>
            <person name="Popov V.N."/>
        </authorList>
    </citation>
    <scope>NUCLEOTIDE SEQUENCE [LARGE SCALE GENOMIC DNA]</scope>
</reference>
<name>A0A1J1IR77_9DIPT</name>
<protein>
    <submittedName>
        <fullName evidence="1">CLUMA_CG016033, isoform A</fullName>
    </submittedName>
</protein>
<dbReference type="EMBL" id="CVRI01000058">
    <property type="protein sequence ID" value="CRL02656.1"/>
    <property type="molecule type" value="Genomic_DNA"/>
</dbReference>
<evidence type="ECO:0000313" key="1">
    <source>
        <dbReference type="EMBL" id="CRL02656.1"/>
    </source>
</evidence>
<dbReference type="Proteomes" id="UP000183832">
    <property type="component" value="Unassembled WGS sequence"/>
</dbReference>
<dbReference type="AlphaFoldDB" id="A0A1J1IR77"/>
<proteinExistence type="predicted"/>